<dbReference type="InParanoid" id="A0A2G5EX18"/>
<evidence type="ECO:0000313" key="2">
    <source>
        <dbReference type="Proteomes" id="UP000230069"/>
    </source>
</evidence>
<dbReference type="Proteomes" id="UP000230069">
    <property type="component" value="Unassembled WGS sequence"/>
</dbReference>
<reference evidence="1 2" key="1">
    <citation type="submission" date="2017-09" db="EMBL/GenBank/DDBJ databases">
        <title>WGS assembly of Aquilegia coerulea Goldsmith.</title>
        <authorList>
            <person name="Hodges S."/>
            <person name="Kramer E."/>
            <person name="Nordborg M."/>
            <person name="Tomkins J."/>
            <person name="Borevitz J."/>
            <person name="Derieg N."/>
            <person name="Yan J."/>
            <person name="Mihaltcheva S."/>
            <person name="Hayes R.D."/>
            <person name="Rokhsar D."/>
        </authorList>
    </citation>
    <scope>NUCLEOTIDE SEQUENCE [LARGE SCALE GENOMIC DNA]</scope>
    <source>
        <strain evidence="2">cv. Goldsmith</strain>
    </source>
</reference>
<gene>
    <name evidence="1" type="ORF">AQUCO_00300042v1</name>
</gene>
<proteinExistence type="predicted"/>
<name>A0A2G5EX18_AQUCA</name>
<keyword evidence="2" id="KW-1185">Reference proteome</keyword>
<sequence length="83" mass="9808">MINKIAASLQFNQLNRNCLESDSMMKCCRSPEMNRWGSFLIQALLWKVVTSGLMRSLLHRIFLLKWARLLKAEMIWTWACQMT</sequence>
<dbReference type="AlphaFoldDB" id="A0A2G5EX18"/>
<accession>A0A2G5EX18</accession>
<evidence type="ECO:0000313" key="1">
    <source>
        <dbReference type="EMBL" id="PIA60256.1"/>
    </source>
</evidence>
<organism evidence="1 2">
    <name type="scientific">Aquilegia coerulea</name>
    <name type="common">Rocky mountain columbine</name>
    <dbReference type="NCBI Taxonomy" id="218851"/>
    <lineage>
        <taxon>Eukaryota</taxon>
        <taxon>Viridiplantae</taxon>
        <taxon>Streptophyta</taxon>
        <taxon>Embryophyta</taxon>
        <taxon>Tracheophyta</taxon>
        <taxon>Spermatophyta</taxon>
        <taxon>Magnoliopsida</taxon>
        <taxon>Ranunculales</taxon>
        <taxon>Ranunculaceae</taxon>
        <taxon>Thalictroideae</taxon>
        <taxon>Aquilegia</taxon>
    </lineage>
</organism>
<protein>
    <submittedName>
        <fullName evidence="1">Uncharacterized protein</fullName>
    </submittedName>
</protein>
<dbReference type="EMBL" id="KZ305020">
    <property type="protein sequence ID" value="PIA60256.1"/>
    <property type="molecule type" value="Genomic_DNA"/>
</dbReference>